<dbReference type="InterPro" id="IPR004839">
    <property type="entry name" value="Aminotransferase_I/II_large"/>
</dbReference>
<dbReference type="Pfam" id="PF00155">
    <property type="entry name" value="Aminotran_1_2"/>
    <property type="match status" value="1"/>
</dbReference>
<dbReference type="AlphaFoldDB" id="A0A0D8BHQ3"/>
<dbReference type="SUPFAM" id="SSF53383">
    <property type="entry name" value="PLP-dependent transferases"/>
    <property type="match status" value="1"/>
</dbReference>
<reference evidence="6 7" key="2">
    <citation type="journal article" date="2016" name="Genome Announc.">
        <title>Permanent Draft Genome Sequences for Two Variants of Frankia sp. Strain CpI1, the First Frankia Strain Isolated from Root Nodules of Comptonia peregrina.</title>
        <authorList>
            <person name="Oshone R."/>
            <person name="Hurst S.G.IV."/>
            <person name="Abebe-Akele F."/>
            <person name="Simpson S."/>
            <person name="Morris K."/>
            <person name="Thomas W.K."/>
            <person name="Tisa L.S."/>
        </authorList>
    </citation>
    <scope>NUCLEOTIDE SEQUENCE [LARGE SCALE GENOMIC DNA]</scope>
    <source>
        <strain evidence="7">CpI1-S</strain>
    </source>
</reference>
<dbReference type="OrthoDB" id="23692at2"/>
<feature type="domain" description="Aminotransferase class I/classII large" evidence="5">
    <location>
        <begin position="165"/>
        <end position="417"/>
    </location>
</feature>
<dbReference type="EMBL" id="JYFN01000018">
    <property type="protein sequence ID" value="KJE22962.1"/>
    <property type="molecule type" value="Genomic_DNA"/>
</dbReference>
<dbReference type="Proteomes" id="UP000032545">
    <property type="component" value="Unassembled WGS sequence"/>
</dbReference>
<keyword evidence="3 6" id="KW-0808">Transferase</keyword>
<dbReference type="RefSeq" id="WP_044885365.1">
    <property type="nucleotide sequence ID" value="NZ_JYFN01000018.1"/>
</dbReference>
<evidence type="ECO:0000313" key="6">
    <source>
        <dbReference type="EMBL" id="KJE22962.1"/>
    </source>
</evidence>
<evidence type="ECO:0000259" key="5">
    <source>
        <dbReference type="Pfam" id="PF00155"/>
    </source>
</evidence>
<reference evidence="7" key="1">
    <citation type="submission" date="2015-02" db="EMBL/GenBank/DDBJ databases">
        <title>Draft Genome of Frankia sp. CpI1-S.</title>
        <authorList>
            <person name="Oshone R.T."/>
            <person name="Ngom M."/>
            <person name="Ghodhbane-Gtari F."/>
            <person name="Gtari M."/>
            <person name="Morris K."/>
            <person name="Thomas K."/>
            <person name="Sen A."/>
            <person name="Tisa L.S."/>
        </authorList>
    </citation>
    <scope>NUCLEOTIDE SEQUENCE [LARGE SCALE GENOMIC DNA]</scope>
    <source>
        <strain evidence="7">CpI1-S</strain>
    </source>
</reference>
<comment type="cofactor">
    <cofactor evidence="1">
        <name>pyridoxal 5'-phosphate</name>
        <dbReference type="ChEBI" id="CHEBI:597326"/>
    </cofactor>
</comment>
<evidence type="ECO:0000256" key="3">
    <source>
        <dbReference type="ARBA" id="ARBA00022679"/>
    </source>
</evidence>
<dbReference type="Gene3D" id="3.90.1150.10">
    <property type="entry name" value="Aspartate Aminotransferase, domain 1"/>
    <property type="match status" value="1"/>
</dbReference>
<dbReference type="Gene3D" id="3.40.640.10">
    <property type="entry name" value="Type I PLP-dependent aspartate aminotransferase-like (Major domain)"/>
    <property type="match status" value="1"/>
</dbReference>
<keyword evidence="6" id="KW-0012">Acyltransferase</keyword>
<dbReference type="EC" id="2.3.1.47" evidence="2"/>
<organism evidence="6 7">
    <name type="scientific">Frankia torreyi</name>
    <dbReference type="NCBI Taxonomy" id="1856"/>
    <lineage>
        <taxon>Bacteria</taxon>
        <taxon>Bacillati</taxon>
        <taxon>Actinomycetota</taxon>
        <taxon>Actinomycetes</taxon>
        <taxon>Frankiales</taxon>
        <taxon>Frankiaceae</taxon>
        <taxon>Frankia</taxon>
    </lineage>
</organism>
<comment type="catalytic activity">
    <reaction evidence="4">
        <text>6-carboxyhexanoyl-[ACP] + L-alanine + H(+) = (8S)-8-amino-7-oxononanoate + holo-[ACP] + CO2</text>
        <dbReference type="Rhea" id="RHEA:42288"/>
        <dbReference type="Rhea" id="RHEA-COMP:9685"/>
        <dbReference type="Rhea" id="RHEA-COMP:9955"/>
        <dbReference type="ChEBI" id="CHEBI:15378"/>
        <dbReference type="ChEBI" id="CHEBI:16526"/>
        <dbReference type="ChEBI" id="CHEBI:57972"/>
        <dbReference type="ChEBI" id="CHEBI:64479"/>
        <dbReference type="ChEBI" id="CHEBI:78846"/>
        <dbReference type="ChEBI" id="CHEBI:149468"/>
        <dbReference type="EC" id="2.3.1.47"/>
    </reaction>
</comment>
<dbReference type="InterPro" id="IPR015424">
    <property type="entry name" value="PyrdxlP-dep_Trfase"/>
</dbReference>
<evidence type="ECO:0000313" key="7">
    <source>
        <dbReference type="Proteomes" id="UP000032545"/>
    </source>
</evidence>
<comment type="caution">
    <text evidence="6">The sequence shown here is derived from an EMBL/GenBank/DDBJ whole genome shotgun (WGS) entry which is preliminary data.</text>
</comment>
<evidence type="ECO:0000256" key="2">
    <source>
        <dbReference type="ARBA" id="ARBA00013187"/>
    </source>
</evidence>
<keyword evidence="7" id="KW-1185">Reference proteome</keyword>
<evidence type="ECO:0000256" key="4">
    <source>
        <dbReference type="ARBA" id="ARBA00047715"/>
    </source>
</evidence>
<dbReference type="PANTHER" id="PTHR13693">
    <property type="entry name" value="CLASS II AMINOTRANSFERASE/8-AMINO-7-OXONONANOATE SYNTHASE"/>
    <property type="match status" value="1"/>
</dbReference>
<protein>
    <recommendedName>
        <fullName evidence="2">8-amino-7-oxononanoate synthase</fullName>
        <ecNumber evidence="2">2.3.1.47</ecNumber>
    </recommendedName>
</protein>
<proteinExistence type="predicted"/>
<dbReference type="InterPro" id="IPR015421">
    <property type="entry name" value="PyrdxlP-dep_Trfase_major"/>
</dbReference>
<evidence type="ECO:0000256" key="1">
    <source>
        <dbReference type="ARBA" id="ARBA00001933"/>
    </source>
</evidence>
<dbReference type="GO" id="GO:0008710">
    <property type="term" value="F:8-amino-7-oxononanoate synthase activity"/>
    <property type="evidence" value="ECO:0007669"/>
    <property type="project" value="UniProtKB-EC"/>
</dbReference>
<gene>
    <name evidence="6" type="ORF">FF36_02736</name>
</gene>
<dbReference type="InterPro" id="IPR015422">
    <property type="entry name" value="PyrdxlP-dep_Trfase_small"/>
</dbReference>
<dbReference type="PANTHER" id="PTHR13693:SF3">
    <property type="entry name" value="LD36009P"/>
    <property type="match status" value="1"/>
</dbReference>
<name>A0A0D8BHQ3_9ACTN</name>
<sequence length="437" mass="47396">MSQTFETLGRPLPPAPSAFSPAWRHVLDRPLGIRTELDRMRRQAPFYDATVDEIDGRRIRIGDHWLTDFASCNYLGLDLDREIIEAVPAYLDLWGTHPSWSRLIASPRPYDDIERMLAELLGAEDALLLPTITHIQHSVLPALVGRGALFVELHAHQTAHDGAAMVASRGGTVARFREDRLDRLDRLLRAAPHPRVICVDGVHSMTGNGPPLDELLPLARAHDALLYVDDAHGFGVVGERGPDESSPYGSRGNGIVRHLGAGYDNLVLVGGFSKAYSSLLAFVACPTEVKEYLKSAAGPYIFSGPSPVASLATGLVGLRVNERRGEALRARLHRLTSRFLDGLRGLGLGTLNTSGFPIVEIPLLDADNADPLGRFLYERGVFASVVPFPVVPRDQVGVRIQITAANTDDEIDHLLAVLGEAGDRFPLVAASGPPDPG</sequence>
<dbReference type="PATRIC" id="fig|1502723.3.peg.1855"/>
<dbReference type="GO" id="GO:0030170">
    <property type="term" value="F:pyridoxal phosphate binding"/>
    <property type="evidence" value="ECO:0007669"/>
    <property type="project" value="InterPro"/>
</dbReference>
<dbReference type="InterPro" id="IPR050087">
    <property type="entry name" value="AON_synthase_class-II"/>
</dbReference>
<accession>A0A0D8BHQ3</accession>